<dbReference type="Gene3D" id="2.160.20.110">
    <property type="match status" value="10"/>
</dbReference>
<name>A0A8J2YL97_9RHOB</name>
<dbReference type="InterPro" id="IPR011050">
    <property type="entry name" value="Pectin_lyase_fold/virulence"/>
</dbReference>
<proteinExistence type="predicted"/>
<dbReference type="RefSeq" id="WP_188410568.1">
    <property type="nucleotide sequence ID" value="NZ_BMCP01000004.1"/>
</dbReference>
<dbReference type="Pfam" id="PF05860">
    <property type="entry name" value="TPS"/>
    <property type="match status" value="1"/>
</dbReference>
<dbReference type="Pfam" id="PF18676">
    <property type="entry name" value="MBG_2"/>
    <property type="match status" value="3"/>
</dbReference>
<dbReference type="Gene3D" id="3.30.160.710">
    <property type="match status" value="2"/>
</dbReference>
<gene>
    <name evidence="3" type="ORF">GCM10007276_29420</name>
</gene>
<dbReference type="InterPro" id="IPR012334">
    <property type="entry name" value="Pectin_lyas_fold"/>
</dbReference>
<dbReference type="Pfam" id="PF07581">
    <property type="entry name" value="Glug"/>
    <property type="match status" value="1"/>
</dbReference>
<dbReference type="InterPro" id="IPR011493">
    <property type="entry name" value="GLUG"/>
</dbReference>
<accession>A0A8J2YL97</accession>
<evidence type="ECO:0000313" key="4">
    <source>
        <dbReference type="Proteomes" id="UP000602745"/>
    </source>
</evidence>
<keyword evidence="4" id="KW-1185">Reference proteome</keyword>
<evidence type="ECO:0000259" key="2">
    <source>
        <dbReference type="SMART" id="SM00912"/>
    </source>
</evidence>
<evidence type="ECO:0000313" key="3">
    <source>
        <dbReference type="EMBL" id="GGE50450.1"/>
    </source>
</evidence>
<dbReference type="SMART" id="SM00912">
    <property type="entry name" value="Haemagg_act"/>
    <property type="match status" value="1"/>
</dbReference>
<dbReference type="InterPro" id="IPR041286">
    <property type="entry name" value="MBG_2"/>
</dbReference>
<sequence>MTSTAVAALAAAGVGRPQAQELPTGGQVTSGQAVIGAPSAGGLTVTQSSNTAIIGWDSFSVGSGGRVHFDNGSGATLNRVWGNVPSSLDGSLTATGSLYLVNPAGITVGTNGMVGTGGSFIASTHDVDDAAFHAQGDMTFKGTSEASVINHGRISALGGDVALIARRVENTGEIDAPEGTAALAAGYEVLMRDRALADGKFVVKVGGSGTEAKTTGVIRAAEAELKANGGNVYALAGNTKSIVKATGVQNRGGRIFLTAGAGGKVQVTQKLVAKKVKPRVQTAAPLPQERPESLAGGEIRISGDEVRLSSTIDVRGEGAEGGLVIAEGRTITVDEFATIDASGTMGGTILIGGDFQGGKDPTKNYADDAIATAETTTVKKGAQLIADGSQGEGGRIVVWSDEVTSFEGAISATGGGSGRGGDAEVSGKRLLHYAGEVDLTAISGTFGTLLLDPYNVTISAGAGTTGGGFSANGNDSVINVTDLQNALASANVVVTTGGSGTGSQNGDITVQTAVTWSSAATLTLDAYRNIAVNANITGGAGSKVVLRADNAGTGTGTVSFAGGTTVTASGGVSVYYNPASYSSPTSYSAYQGAGTTITAYMLVNNVNQLQSINDSTASRSGTYALGRDIDASVTLGWNGGAGFNPIGYGGNQFKGVFDGLGHTISDLYINRPTTDYVGLFGYAETSRISNVGLLNANVTGRNQVGALVGENYGNAGLSSVTGSWATGLVTGIGGEHTGGLVGRNRAILGGQALISDSWADVTVTGRERVGGLAGTNAAENGSTASISGSHASGDVTASSNRAGGLVGWNYSQHGGSTAVITNSYATGGVRSSGANANQYGGLVGFQEGTEFGSALITQSWASGSVINATGDGIGGLIGQILSNQSGSAQVTQSYATGSVTGRNRVGGLVGRNEADNGGDASVSSSHASGTVVGNDQVGGLIGMSSAYTSGSNADVTQSYATGSASGHGMVGGLIGRLEAGNSGVAAVADAYATGSATSTENHAGGAIGQVDVSGATANIDRIHATGAVSGYTYVGGLIGGMSVNNTGSVARVRQSYAEGAVSGRANVGGLIGQASLSAASGTLLISQTYATGDVTATENTAGGLVANAQTGGSNATMTIEKSYATGAVKGLNFIGGLIGYQTTSTGINAKTDVTQSWASGKVTGTGGALGGLVGTLAGEATVATSFWDVTTTGQTQGLGNQSSYSGITGLQSSNAGGSGYAYAQSSYTGWDFANDWYMVDGQTRPFGRWEYSTTITNAHQLQLMALDLSASYTLANDIGLAAAIGQSGGMWTAQGFSPIGTLTSRFTGSFDGGGNVIDGLTIDRADTERVGLFGLAQNASLTNVTLTNVDVVGKDRVGGLVGEAATDGSGIMIIANVGVSGEVGGNNRVGGVVGQLEAASLGGSATISQSFSDTDVSGARDVGGLIGYASASHGSSVVIDQTYAEGSVTASSDGAGGIAGSLNAHGSGTVQLERSYSLAAVTGQNYLGGLVGYHYSDDINGGLASIDQSFASGRVTGTGSHLGGLVGYNPGGSTIANSYWDTDTTGQATAIGNTASYAGATAVQSTNAAGANYAFDQSTYVGWDFANDWYMVDGDTRAFGRWENSTTITNAHQLQLMALDLDADYRMASDIDLGAALSANGGMWAASGFSPVGTDGAGFTGSLDGGGHVIDGLMIDRASQDHVGLFGYVQNAAIRNLSLTNADVTGGQHVGALAGSAVSDDGLLLIENVSATGTVSGDDEVGGLIGALRGGTGGRSLLNGAHTNVAVSGNSRVGGLVGINQAHSFGRSEIRDSSAWGAVAGLTAGLDIGGLVGLNRADGAGAAALIESSYASGAVTAGTSENVGGLVGRNDTTGDDGVASIDQSYATGVVTGQTAVGGLVGRSQADGANSSVVTTNSYATGDVTGTDQVGGFIGHLEASGFGSEGVVDQSHATGDVNGSAGYQRTGGLIGYAVASNNDSSILVDRSNAVGHVSGNGRMGGLIGEANAAGLRSTVLVDRSHATGNIGGYWQGGGLIGFAGAHGNDAVLTIDRSHATGSVTGTDTLGGLIGWFESNAVSSRAVLSNSHATGAVSGTTWLGGLVGYTYGGGGELLVTQSHATGAVTGTGNQIGGLIGRNIAAYAGKLTVSESHATGSVNGANLVGGLIGYTDASGVGTEALVSQSYATGAVSGGDQIGGLIGQNRAAGGASSVIEDSRATGAVSGNEKLGGLVGENYAIDAGSHVRIDRSYATGSTSGAALVGGLVGHNFADLGALAEVDRSYATGAVDGSGNFVGGLIGVNFSQNASTATVHRSYALGTVSGLSDVGGLVGQNYALGAGSTSSISQSYAIGLVDGTTNVGGLVGFHYGDTGGNATITASFWNPASTGQAEAVGNVADHTGAAALQTTDASGANYAYAASTYTDAGWDLGADWGVLSGTSYAYHQWRYGSGPSVISGTVSGVASGNGGLGVTGAINGSVLASTMTGADGSYYMMFDAVADGAALSWLTGATHDGGVTAGRGNALAMTTGGHATGLAIRAGWVSAKTGATTLTSAISGLFTQAKGALNDAGILYGTSGTTLTLNSAGLDLAASGAFAIDSALNYGANKLRIAAAGALTLTSGATITSSAGDDAVVLSGSSFINNRGSDAISVTGGGRWLVYAASPTGNSYGDLNSGNTAVWNTAYTADGTVADSGNRYVFAYRPTLTYTSVDATKTYGDAIDLSASFTVGGLHEGIANVFLADTLGDVISGDAAVTSAGAGATAGAGSYDIDIAQGSLTSTRGYDLAFASDGTLTVGKRAITVTAQDASKVYGDANPAFTATASGLAAHDVGTDLADLLTGFGVDADGIDATTDAGSYADAIEASGTSSNYDITFVDGDLTISKRAITVTAQDASKVYGDANPAFTAIASGLAAHDAGADLADLLTGFGVDAASYGATTNAGSYAGAIKASGSSSNYDVTFADGDLTVTKRAITVSAHDAAKVQGQIDPLLGWSITSGSLASFHSVNDVLAGHVARTAGEAAGTYAINQGTLGLVSTNYSMSFDAGTFTITAAAPAPIPVAPPTPYIEKPVAPFAAPAETSVNIVIKSSEGEDEATDEESDVTLTCASGMLGSTCAREPRPANLMSRIGEHAFIREHSDFGFTRLGVEEMVAHKAGGAITLVRP</sequence>
<dbReference type="EMBL" id="BMCP01000004">
    <property type="protein sequence ID" value="GGE50450.1"/>
    <property type="molecule type" value="Genomic_DNA"/>
</dbReference>
<evidence type="ECO:0000256" key="1">
    <source>
        <dbReference type="SAM" id="MobiDB-lite"/>
    </source>
</evidence>
<organism evidence="3 4">
    <name type="scientific">Agaricicola taiwanensis</name>
    <dbReference type="NCBI Taxonomy" id="591372"/>
    <lineage>
        <taxon>Bacteria</taxon>
        <taxon>Pseudomonadati</taxon>
        <taxon>Pseudomonadota</taxon>
        <taxon>Alphaproteobacteria</taxon>
        <taxon>Rhodobacterales</taxon>
        <taxon>Paracoccaceae</taxon>
        <taxon>Agaricicola</taxon>
    </lineage>
</organism>
<dbReference type="Proteomes" id="UP000602745">
    <property type="component" value="Unassembled WGS sequence"/>
</dbReference>
<dbReference type="InterPro" id="IPR008638">
    <property type="entry name" value="FhaB/CdiA-like_TPS"/>
</dbReference>
<reference evidence="3" key="2">
    <citation type="submission" date="2020-09" db="EMBL/GenBank/DDBJ databases">
        <authorList>
            <person name="Sun Q."/>
            <person name="Sedlacek I."/>
        </authorList>
    </citation>
    <scope>NUCLEOTIDE SEQUENCE</scope>
    <source>
        <strain evidence="3">CCM 7684</strain>
    </source>
</reference>
<feature type="region of interest" description="Disordered" evidence="1">
    <location>
        <begin position="772"/>
        <end position="793"/>
    </location>
</feature>
<feature type="domain" description="Filamentous haemagglutinin FhaB/tRNA nuclease CdiA-like TPS" evidence="2">
    <location>
        <begin position="19"/>
        <end position="131"/>
    </location>
</feature>
<dbReference type="NCBIfam" id="TIGR01901">
    <property type="entry name" value="adhes_NPXG"/>
    <property type="match status" value="1"/>
</dbReference>
<reference evidence="3" key="1">
    <citation type="journal article" date="2014" name="Int. J. Syst. Evol. Microbiol.">
        <title>Complete genome sequence of Corynebacterium casei LMG S-19264T (=DSM 44701T), isolated from a smear-ripened cheese.</title>
        <authorList>
            <consortium name="US DOE Joint Genome Institute (JGI-PGF)"/>
            <person name="Walter F."/>
            <person name="Albersmeier A."/>
            <person name="Kalinowski J."/>
            <person name="Ruckert C."/>
        </authorList>
    </citation>
    <scope>NUCLEOTIDE SEQUENCE</scope>
    <source>
        <strain evidence="3">CCM 7684</strain>
    </source>
</reference>
<dbReference type="Gene3D" id="2.160.20.10">
    <property type="entry name" value="Single-stranded right-handed beta-helix, Pectin lyase-like"/>
    <property type="match status" value="1"/>
</dbReference>
<comment type="caution">
    <text evidence="3">The sequence shown here is derived from an EMBL/GenBank/DDBJ whole genome shotgun (WGS) entry which is preliminary data.</text>
</comment>
<dbReference type="SUPFAM" id="SSF51126">
    <property type="entry name" value="Pectin lyase-like"/>
    <property type="match status" value="1"/>
</dbReference>
<protein>
    <recommendedName>
        <fullName evidence="2">Filamentous haemagglutinin FhaB/tRNA nuclease CdiA-like TPS domain-containing protein</fullName>
    </recommendedName>
</protein>
<feature type="compositionally biased region" description="Polar residues" evidence="1">
    <location>
        <begin position="777"/>
        <end position="793"/>
    </location>
</feature>